<dbReference type="AlphaFoldDB" id="A0A2H9VTB9"/>
<dbReference type="EMBL" id="PGFJ01000001">
    <property type="protein sequence ID" value="PJJ84077.1"/>
    <property type="molecule type" value="Genomic_DNA"/>
</dbReference>
<gene>
    <name evidence="3" type="ORF">CLV57_1081</name>
</gene>
<keyword evidence="4" id="KW-1185">Reference proteome</keyword>
<reference evidence="3 4" key="1">
    <citation type="submission" date="2017-11" db="EMBL/GenBank/DDBJ databases">
        <title>Genomic Encyclopedia of Archaeal and Bacterial Type Strains, Phase II (KMG-II): From Individual Species to Whole Genera.</title>
        <authorList>
            <person name="Goeker M."/>
        </authorList>
    </citation>
    <scope>NUCLEOTIDE SEQUENCE [LARGE SCALE GENOMIC DNA]</scope>
    <source>
        <strain evidence="3 4">DSM 28175</strain>
    </source>
</reference>
<evidence type="ECO:0000313" key="4">
    <source>
        <dbReference type="Proteomes" id="UP000242687"/>
    </source>
</evidence>
<organism evidence="3 4">
    <name type="scientific">Mucilaginibacter auburnensis</name>
    <dbReference type="NCBI Taxonomy" id="1457233"/>
    <lineage>
        <taxon>Bacteria</taxon>
        <taxon>Pseudomonadati</taxon>
        <taxon>Bacteroidota</taxon>
        <taxon>Sphingobacteriia</taxon>
        <taxon>Sphingobacteriales</taxon>
        <taxon>Sphingobacteriaceae</taxon>
        <taxon>Mucilaginibacter</taxon>
    </lineage>
</organism>
<name>A0A2H9VTB9_9SPHI</name>
<protein>
    <submittedName>
        <fullName evidence="3">Glycosyltransferase involved in cell wall biosynthesis</fullName>
    </submittedName>
</protein>
<evidence type="ECO:0000256" key="1">
    <source>
        <dbReference type="ARBA" id="ARBA00022679"/>
    </source>
</evidence>
<dbReference type="RefSeq" id="WP_100340289.1">
    <property type="nucleotide sequence ID" value="NZ_PGFJ01000001.1"/>
</dbReference>
<dbReference type="PANTHER" id="PTHR46401:SF2">
    <property type="entry name" value="GLYCOSYLTRANSFERASE WBBK-RELATED"/>
    <property type="match status" value="1"/>
</dbReference>
<evidence type="ECO:0000259" key="2">
    <source>
        <dbReference type="Pfam" id="PF00534"/>
    </source>
</evidence>
<dbReference type="OrthoDB" id="9801609at2"/>
<accession>A0A2H9VTB9</accession>
<dbReference type="PANTHER" id="PTHR46401">
    <property type="entry name" value="GLYCOSYLTRANSFERASE WBBK-RELATED"/>
    <property type="match status" value="1"/>
</dbReference>
<keyword evidence="1 3" id="KW-0808">Transferase</keyword>
<dbReference type="Proteomes" id="UP000242687">
    <property type="component" value="Unassembled WGS sequence"/>
</dbReference>
<dbReference type="CDD" id="cd03809">
    <property type="entry name" value="GT4_MtfB-like"/>
    <property type="match status" value="1"/>
</dbReference>
<proteinExistence type="predicted"/>
<sequence>MAKPLTIGVDVRDIKVAKTGTRTYLIEICREFKKLESETVKFKFLDTSLPIYGGGNKLLKWVGHFQYQFWKQISLPLKAWTNKCDVVFCTDNFVPIIHLGYTTVPVFHDAFFFENPENYGRLWLWLYMKTALPAAKRSPVIVTPTAYSKQRIHHFTGIAANKLVVVTEGAPVSIGNQNNDLKLLNLPVESRQYILHAGSFFKRKNLPALIAAFAKLKADGFGDLKLVLAGPTPVNKAENDYHEVINAINDYQLGDAVILTGYLPDEHLQILYKHALLYAFPSINEGFGLPVLEAFRNGVPVVVANNTCLPEVGGDAVLTFDPFNIEAIAAAMKEVLLDDILKKEMITKGHQQLKKFTWAGAAEQLVEIFKNAANCS</sequence>
<dbReference type="Gene3D" id="3.40.50.2000">
    <property type="entry name" value="Glycogen Phosphorylase B"/>
    <property type="match status" value="1"/>
</dbReference>
<comment type="caution">
    <text evidence="3">The sequence shown here is derived from an EMBL/GenBank/DDBJ whole genome shotgun (WGS) entry which is preliminary data.</text>
</comment>
<feature type="domain" description="Glycosyl transferase family 1" evidence="2">
    <location>
        <begin position="189"/>
        <end position="351"/>
    </location>
</feature>
<dbReference type="SUPFAM" id="SSF53756">
    <property type="entry name" value="UDP-Glycosyltransferase/glycogen phosphorylase"/>
    <property type="match status" value="1"/>
</dbReference>
<dbReference type="InterPro" id="IPR001296">
    <property type="entry name" value="Glyco_trans_1"/>
</dbReference>
<dbReference type="Pfam" id="PF00534">
    <property type="entry name" value="Glycos_transf_1"/>
    <property type="match status" value="1"/>
</dbReference>
<evidence type="ECO:0000313" key="3">
    <source>
        <dbReference type="EMBL" id="PJJ84077.1"/>
    </source>
</evidence>
<dbReference type="GO" id="GO:0016757">
    <property type="term" value="F:glycosyltransferase activity"/>
    <property type="evidence" value="ECO:0007669"/>
    <property type="project" value="InterPro"/>
</dbReference>